<feature type="region of interest" description="Disordered" evidence="1">
    <location>
        <begin position="22"/>
        <end position="48"/>
    </location>
</feature>
<sequence>MPIARNKKTEADPDAIAAFGAAADALPPETPATSQATAPVKARPQSAGDAPLTALVRWRGHEALRDRIADYNKATRYPNHAIMLRAMEIGMEHIEKNGME</sequence>
<dbReference type="AlphaFoldDB" id="A0A9Q9PC10"/>
<reference evidence="2" key="1">
    <citation type="submission" date="2022-09" db="EMBL/GenBank/DDBJ databases">
        <title>Taxonomy of Curtobacterium flaccumfaciens.</title>
        <authorList>
            <person name="Osdaghi E."/>
            <person name="Taghavi S.M."/>
            <person name="Hamidizade M."/>
            <person name="Abachi H."/>
            <person name="Fazliarab A."/>
            <person name="Baeyen S."/>
            <person name="Portier P."/>
            <person name="Van Vaerenbergh J."/>
            <person name="Jacques M.-A."/>
        </authorList>
    </citation>
    <scope>NUCLEOTIDE SEQUENCE</scope>
    <source>
        <strain evidence="2">AGQB46</strain>
        <plasmid evidence="2">unnamed</plasmid>
    </source>
</reference>
<geneLocation type="plasmid" evidence="2 3">
    <name>unnamed</name>
</geneLocation>
<dbReference type="EMBL" id="CP106880">
    <property type="protein sequence ID" value="UYC82712.1"/>
    <property type="molecule type" value="Genomic_DNA"/>
</dbReference>
<dbReference type="RefSeq" id="WP_259581536.1">
    <property type="nucleotide sequence ID" value="NZ_CP104936.1"/>
</dbReference>
<proteinExistence type="predicted"/>
<evidence type="ECO:0000256" key="1">
    <source>
        <dbReference type="SAM" id="MobiDB-lite"/>
    </source>
</evidence>
<dbReference type="KEGG" id="cpoi:OE229_17940"/>
<evidence type="ECO:0000313" key="3">
    <source>
        <dbReference type="Proteomes" id="UP001062223"/>
    </source>
</evidence>
<gene>
    <name evidence="2" type="ORF">OE229_17940</name>
</gene>
<keyword evidence="2" id="KW-0614">Plasmid</keyword>
<name>A0A9Q9PC10_9MICO</name>
<evidence type="ECO:0000313" key="2">
    <source>
        <dbReference type="EMBL" id="UYC82712.1"/>
    </source>
</evidence>
<dbReference type="Proteomes" id="UP001062223">
    <property type="component" value="Plasmid unnamed"/>
</dbReference>
<accession>A0A9Q9PC10</accession>
<organism evidence="2 3">
    <name type="scientific">Curtobacterium poinsettiae</name>
    <dbReference type="NCBI Taxonomy" id="159612"/>
    <lineage>
        <taxon>Bacteria</taxon>
        <taxon>Bacillati</taxon>
        <taxon>Actinomycetota</taxon>
        <taxon>Actinomycetes</taxon>
        <taxon>Micrococcales</taxon>
        <taxon>Microbacteriaceae</taxon>
        <taxon>Curtobacterium</taxon>
    </lineage>
</organism>
<dbReference type="GeneID" id="99625291"/>
<protein>
    <submittedName>
        <fullName evidence="2">Uncharacterized protein</fullName>
    </submittedName>
</protein>